<name>A0A9P8RSP6_9PEZI</name>
<keyword evidence="2" id="KW-0863">Zinc-finger</keyword>
<protein>
    <recommendedName>
        <fullName evidence="6">U1-type domain-containing protein</fullName>
    </recommendedName>
</protein>
<dbReference type="GO" id="GO:0000398">
    <property type="term" value="P:mRNA splicing, via spliceosome"/>
    <property type="evidence" value="ECO:0007669"/>
    <property type="project" value="InterPro"/>
</dbReference>
<reference evidence="7" key="1">
    <citation type="submission" date="2021-03" db="EMBL/GenBank/DDBJ databases">
        <title>Comparative genomics and phylogenomic investigation of the class Geoglossomycetes provide insights into ecological specialization and systematics.</title>
        <authorList>
            <person name="Melie T."/>
            <person name="Pirro S."/>
            <person name="Miller A.N."/>
            <person name="Quandt A."/>
        </authorList>
    </citation>
    <scope>NUCLEOTIDE SEQUENCE</scope>
    <source>
        <strain evidence="7">CAQ_001_2017</strain>
    </source>
</reference>
<dbReference type="EMBL" id="JAGHQM010000120">
    <property type="protein sequence ID" value="KAH0565230.1"/>
    <property type="molecule type" value="Genomic_DNA"/>
</dbReference>
<feature type="region of interest" description="Disordered" evidence="5">
    <location>
        <begin position="78"/>
        <end position="105"/>
    </location>
</feature>
<dbReference type="InterPro" id="IPR013085">
    <property type="entry name" value="U1-CZ_Znf_C2H2"/>
</dbReference>
<dbReference type="InterPro" id="IPR036236">
    <property type="entry name" value="Znf_C2H2_sf"/>
</dbReference>
<proteinExistence type="predicted"/>
<dbReference type="SMART" id="SM00451">
    <property type="entry name" value="ZnF_U1"/>
    <property type="match status" value="1"/>
</dbReference>
<feature type="domain" description="U1-type" evidence="6">
    <location>
        <begin position="11"/>
        <end position="46"/>
    </location>
</feature>
<sequence length="294" mass="33096">MSETNLLSPSQPKYWCKHCKTYVRDTKLEKQNHEATLKHQGNLKRFLRDLHRGHERGEREKQRAKDEVERLNNVVSGTAKAGRTPPWERRPAVASAPPAQRQITPAERKQQIAQLAELGVAIPEELRGEMAMAGEWQTISERVIGQQRGEDAKPDSIGVRKRKVPEEESDEEDADTVTKKGWGSTIKTYPKAGEDLHDLDALLKKTSRNGKGKAEEPVARGNMDDDIAAGHSGSVHDPCPTEEKQSIKREDSEEDTKISNFSPEESLTAHVAAKVDESLEVMFKKRKVKNIRQK</sequence>
<accession>A0A9P8RSP6</accession>
<keyword evidence="1" id="KW-0479">Metal-binding</keyword>
<evidence type="ECO:0000256" key="2">
    <source>
        <dbReference type="ARBA" id="ARBA00022771"/>
    </source>
</evidence>
<feature type="region of interest" description="Disordered" evidence="5">
    <location>
        <begin position="145"/>
        <end position="267"/>
    </location>
</feature>
<feature type="compositionally biased region" description="Basic and acidic residues" evidence="5">
    <location>
        <begin position="192"/>
        <end position="203"/>
    </location>
</feature>
<dbReference type="GO" id="GO:0003723">
    <property type="term" value="F:RNA binding"/>
    <property type="evidence" value="ECO:0007669"/>
    <property type="project" value="TreeGrafter"/>
</dbReference>
<keyword evidence="8" id="KW-1185">Reference proteome</keyword>
<dbReference type="GO" id="GO:0008270">
    <property type="term" value="F:zinc ion binding"/>
    <property type="evidence" value="ECO:0007669"/>
    <property type="project" value="UniProtKB-KW"/>
</dbReference>
<dbReference type="InterPro" id="IPR040023">
    <property type="entry name" value="WBP4"/>
</dbReference>
<evidence type="ECO:0000259" key="6">
    <source>
        <dbReference type="SMART" id="SM00451"/>
    </source>
</evidence>
<organism evidence="7 8">
    <name type="scientific">Trichoglossum hirsutum</name>
    <dbReference type="NCBI Taxonomy" id="265104"/>
    <lineage>
        <taxon>Eukaryota</taxon>
        <taxon>Fungi</taxon>
        <taxon>Dikarya</taxon>
        <taxon>Ascomycota</taxon>
        <taxon>Pezizomycotina</taxon>
        <taxon>Geoglossomycetes</taxon>
        <taxon>Geoglossales</taxon>
        <taxon>Geoglossaceae</taxon>
        <taxon>Trichoglossum</taxon>
    </lineage>
</organism>
<dbReference type="Gene3D" id="3.30.160.60">
    <property type="entry name" value="Classic Zinc Finger"/>
    <property type="match status" value="1"/>
</dbReference>
<dbReference type="SUPFAM" id="SSF57667">
    <property type="entry name" value="beta-beta-alpha zinc fingers"/>
    <property type="match status" value="1"/>
</dbReference>
<dbReference type="PANTHER" id="PTHR13173:SF10">
    <property type="entry name" value="WW DOMAIN-BINDING PROTEIN 4"/>
    <property type="match status" value="1"/>
</dbReference>
<evidence type="ECO:0000313" key="8">
    <source>
        <dbReference type="Proteomes" id="UP000750711"/>
    </source>
</evidence>
<dbReference type="GO" id="GO:0071011">
    <property type="term" value="C:precatalytic spliceosome"/>
    <property type="evidence" value="ECO:0007669"/>
    <property type="project" value="TreeGrafter"/>
</dbReference>
<keyword evidence="4" id="KW-0175">Coiled coil</keyword>
<evidence type="ECO:0000256" key="3">
    <source>
        <dbReference type="ARBA" id="ARBA00022833"/>
    </source>
</evidence>
<dbReference type="PANTHER" id="PTHR13173">
    <property type="entry name" value="WW DOMAIN BINDING PROTEIN 4"/>
    <property type="match status" value="1"/>
</dbReference>
<dbReference type="AlphaFoldDB" id="A0A9P8RSP6"/>
<gene>
    <name evidence="7" type="ORF">GP486_001374</name>
</gene>
<dbReference type="Proteomes" id="UP000750711">
    <property type="component" value="Unassembled WGS sequence"/>
</dbReference>
<evidence type="ECO:0000313" key="7">
    <source>
        <dbReference type="EMBL" id="KAH0565230.1"/>
    </source>
</evidence>
<dbReference type="Pfam" id="PF06220">
    <property type="entry name" value="zf-U1"/>
    <property type="match status" value="1"/>
</dbReference>
<comment type="caution">
    <text evidence="7">The sequence shown here is derived from an EMBL/GenBank/DDBJ whole genome shotgun (WGS) entry which is preliminary data.</text>
</comment>
<evidence type="ECO:0000256" key="1">
    <source>
        <dbReference type="ARBA" id="ARBA00022723"/>
    </source>
</evidence>
<dbReference type="InterPro" id="IPR003604">
    <property type="entry name" value="Matrin/U1-like-C_Znf_C2H2"/>
</dbReference>
<evidence type="ECO:0000256" key="5">
    <source>
        <dbReference type="SAM" id="MobiDB-lite"/>
    </source>
</evidence>
<keyword evidence="3" id="KW-0862">Zinc</keyword>
<feature type="coiled-coil region" evidence="4">
    <location>
        <begin position="47"/>
        <end position="74"/>
    </location>
</feature>
<evidence type="ECO:0000256" key="4">
    <source>
        <dbReference type="SAM" id="Coils"/>
    </source>
</evidence>
<feature type="compositionally biased region" description="Basic and acidic residues" evidence="5">
    <location>
        <begin position="239"/>
        <end position="257"/>
    </location>
</feature>